<organism evidence="8 9">
    <name type="scientific">Streptomyces neyagawaensis</name>
    <dbReference type="NCBI Taxonomy" id="42238"/>
    <lineage>
        <taxon>Bacteria</taxon>
        <taxon>Bacillati</taxon>
        <taxon>Actinomycetota</taxon>
        <taxon>Actinomycetes</taxon>
        <taxon>Kitasatosporales</taxon>
        <taxon>Streptomycetaceae</taxon>
        <taxon>Streptomyces</taxon>
    </lineage>
</organism>
<comment type="subunit">
    <text evidence="6">Homodimer.</text>
</comment>
<dbReference type="PROSITE" id="PS01076">
    <property type="entry name" value="ACETATE_KINASE_2"/>
    <property type="match status" value="1"/>
</dbReference>
<keyword evidence="6" id="KW-0963">Cytoplasm</keyword>
<evidence type="ECO:0000256" key="1">
    <source>
        <dbReference type="ARBA" id="ARBA00008748"/>
    </source>
</evidence>
<evidence type="ECO:0000256" key="3">
    <source>
        <dbReference type="ARBA" id="ARBA00022741"/>
    </source>
</evidence>
<comment type="similarity">
    <text evidence="1 6 7">Belongs to the acetokinase family.</text>
</comment>
<keyword evidence="5 6" id="KW-0067">ATP-binding</keyword>
<feature type="binding site" evidence="6">
    <location>
        <position position="375"/>
    </location>
    <ligand>
        <name>Mg(2+)</name>
        <dbReference type="ChEBI" id="CHEBI:18420"/>
    </ligand>
</feature>
<sequence>MSADRSDESRDGHVLVLDAGSSSLHIALFAADGERVADRDASEPPGPAAAAELRNFLSEVPAPAAVGHRIVHSGPHLTGHTLIDARVRALLADVADLAPLHVTPALRVVDAARELLPDVPHVACFDTVFHKDLLAPARTYAVPERWRAEYGLRRYGFHGLSYSWALRRTAQALGRPVDNLHVVLVHLGGGCSACAVRNGRSVDTTMGFTPLEGLVMSRRSGSLDPGALLWLQRRHGLSTDELDDTLHRHSGLLGLSGTSGDTRDLVRARAEGDAAAALALATFTLSCRRGIASMAASLDRLDALVFTGEIGEDQPEVREEICSALTVLGVRGGLLVPELEDLMREGLRRVDRTDRTDRIDQAARGVPVLVVATGETQQIAAETRRVLGIADGEVLQRSGNGTTGTL</sequence>
<proteinExistence type="inferred from homology"/>
<accession>A0ABV3B4D3</accession>
<dbReference type="InterPro" id="IPR000890">
    <property type="entry name" value="Aliphatic_acid_kin_short-chain"/>
</dbReference>
<dbReference type="SUPFAM" id="SSF53067">
    <property type="entry name" value="Actin-like ATPase domain"/>
    <property type="match status" value="2"/>
</dbReference>
<keyword evidence="2 6" id="KW-0808">Transferase</keyword>
<evidence type="ECO:0000313" key="9">
    <source>
        <dbReference type="Proteomes" id="UP001551189"/>
    </source>
</evidence>
<feature type="binding site" evidence="6">
    <location>
        <begin position="186"/>
        <end position="190"/>
    </location>
    <ligand>
        <name>ATP</name>
        <dbReference type="ChEBI" id="CHEBI:30616"/>
    </ligand>
</feature>
<evidence type="ECO:0000256" key="2">
    <source>
        <dbReference type="ARBA" id="ARBA00022679"/>
    </source>
</evidence>
<keyword evidence="9" id="KW-1185">Reference proteome</keyword>
<evidence type="ECO:0000256" key="7">
    <source>
        <dbReference type="RuleBase" id="RU003835"/>
    </source>
</evidence>
<dbReference type="RefSeq" id="WP_359698008.1">
    <property type="nucleotide sequence ID" value="NZ_JBEYXT010000117.1"/>
</dbReference>
<evidence type="ECO:0000256" key="5">
    <source>
        <dbReference type="ARBA" id="ARBA00022840"/>
    </source>
</evidence>
<dbReference type="InterPro" id="IPR043129">
    <property type="entry name" value="ATPase_NBD"/>
</dbReference>
<dbReference type="GO" id="GO:0008776">
    <property type="term" value="F:acetate kinase activity"/>
    <property type="evidence" value="ECO:0007669"/>
    <property type="project" value="UniProtKB-EC"/>
</dbReference>
<comment type="cofactor">
    <cofactor evidence="6">
        <name>Mg(2+)</name>
        <dbReference type="ChEBI" id="CHEBI:18420"/>
    </cofactor>
    <cofactor evidence="6">
        <name>Mn(2+)</name>
        <dbReference type="ChEBI" id="CHEBI:29035"/>
    </cofactor>
    <text evidence="6">Mg(2+). Can also accept Mn(2+).</text>
</comment>
<evidence type="ECO:0000256" key="4">
    <source>
        <dbReference type="ARBA" id="ARBA00022777"/>
    </source>
</evidence>
<keyword evidence="6" id="KW-0479">Metal-binding</keyword>
<dbReference type="PRINTS" id="PR00471">
    <property type="entry name" value="ACETATEKNASE"/>
</dbReference>
<dbReference type="PIRSF" id="PIRSF000722">
    <property type="entry name" value="Acetate_prop_kin"/>
    <property type="match status" value="1"/>
</dbReference>
<reference evidence="8 9" key="1">
    <citation type="submission" date="2024-06" db="EMBL/GenBank/DDBJ databases">
        <title>The Natural Products Discovery Center: Release of the First 8490 Sequenced Strains for Exploring Actinobacteria Biosynthetic Diversity.</title>
        <authorList>
            <person name="Kalkreuter E."/>
            <person name="Kautsar S.A."/>
            <person name="Yang D."/>
            <person name="Bader C.D."/>
            <person name="Teijaro C.N."/>
            <person name="Fluegel L."/>
            <person name="Davis C.M."/>
            <person name="Simpson J.R."/>
            <person name="Lauterbach L."/>
            <person name="Steele A.D."/>
            <person name="Gui C."/>
            <person name="Meng S."/>
            <person name="Li G."/>
            <person name="Viehrig K."/>
            <person name="Ye F."/>
            <person name="Su P."/>
            <person name="Kiefer A.F."/>
            <person name="Nichols A."/>
            <person name="Cepeda A.J."/>
            <person name="Yan W."/>
            <person name="Fan B."/>
            <person name="Jiang Y."/>
            <person name="Adhikari A."/>
            <person name="Zheng C.-J."/>
            <person name="Schuster L."/>
            <person name="Cowan T.M."/>
            <person name="Smanski M.J."/>
            <person name="Chevrette M.G."/>
            <person name="De Carvalho L.P.S."/>
            <person name="Shen B."/>
        </authorList>
    </citation>
    <scope>NUCLEOTIDE SEQUENCE [LARGE SCALE GENOMIC DNA]</scope>
    <source>
        <strain evidence="8 9">NPDC046851</strain>
    </source>
</reference>
<feature type="site" description="Transition state stabilizer" evidence="6">
    <location>
        <position position="219"/>
    </location>
</feature>
<dbReference type="Gene3D" id="3.30.420.40">
    <property type="match status" value="2"/>
</dbReference>
<comment type="catalytic activity">
    <reaction evidence="6">
        <text>acetate + ATP = acetyl phosphate + ADP</text>
        <dbReference type="Rhea" id="RHEA:11352"/>
        <dbReference type="ChEBI" id="CHEBI:22191"/>
        <dbReference type="ChEBI" id="CHEBI:30089"/>
        <dbReference type="ChEBI" id="CHEBI:30616"/>
        <dbReference type="ChEBI" id="CHEBI:456216"/>
        <dbReference type="EC" id="2.7.2.1"/>
    </reaction>
</comment>
<evidence type="ECO:0000256" key="6">
    <source>
        <dbReference type="HAMAP-Rule" id="MF_00020"/>
    </source>
</evidence>
<dbReference type="NCBIfam" id="TIGR00016">
    <property type="entry name" value="ackA"/>
    <property type="match status" value="1"/>
</dbReference>
<comment type="function">
    <text evidence="6">Catalyzes the formation of acetyl phosphate from acetate and ATP. Can also catalyze the reverse reaction.</text>
</comment>
<dbReference type="InterPro" id="IPR004372">
    <property type="entry name" value="Ac/propionate_kinase"/>
</dbReference>
<dbReference type="HAMAP" id="MF_00020">
    <property type="entry name" value="Acetate_kinase"/>
    <property type="match status" value="1"/>
</dbReference>
<dbReference type="PANTHER" id="PTHR21060:SF15">
    <property type="entry name" value="ACETATE KINASE-RELATED"/>
    <property type="match status" value="1"/>
</dbReference>
<keyword evidence="6" id="KW-0460">Magnesium</keyword>
<evidence type="ECO:0000313" key="8">
    <source>
        <dbReference type="EMBL" id="MEU6803976.1"/>
    </source>
</evidence>
<comment type="caution">
    <text evidence="8">The sequence shown here is derived from an EMBL/GenBank/DDBJ whole genome shotgun (WGS) entry which is preliminary data.</text>
</comment>
<keyword evidence="4 6" id="KW-0418">Kinase</keyword>
<feature type="active site" description="Proton donor/acceptor" evidence="6">
    <location>
        <position position="126"/>
    </location>
</feature>
<comment type="subcellular location">
    <subcellularLocation>
        <location evidence="6">Cytoplasm</location>
    </subcellularLocation>
</comment>
<keyword evidence="3 6" id="KW-0547">Nucleotide-binding</keyword>
<feature type="binding site" evidence="6">
    <location>
        <begin position="261"/>
        <end position="263"/>
    </location>
    <ligand>
        <name>ATP</name>
        <dbReference type="ChEBI" id="CHEBI:30616"/>
    </ligand>
</feature>
<dbReference type="Pfam" id="PF00871">
    <property type="entry name" value="Acetate_kinase"/>
    <property type="match status" value="1"/>
</dbReference>
<protein>
    <recommendedName>
        <fullName evidence="6">Acetate kinase</fullName>
        <ecNumber evidence="6">2.7.2.1</ecNumber>
    </recommendedName>
    <alternativeName>
        <fullName evidence="6">Acetokinase</fullName>
    </alternativeName>
</protein>
<dbReference type="EC" id="2.7.2.1" evidence="6"/>
<dbReference type="InterPro" id="IPR023865">
    <property type="entry name" value="Aliphatic_acid_kinase_CS"/>
</dbReference>
<dbReference type="PANTHER" id="PTHR21060">
    <property type="entry name" value="ACETATE KINASE"/>
    <property type="match status" value="1"/>
</dbReference>
<gene>
    <name evidence="6" type="primary">ackA</name>
    <name evidence="8" type="ORF">ABZ931_23640</name>
</gene>
<comment type="pathway">
    <text evidence="6">Metabolic intermediate biosynthesis; acetyl-CoA biosynthesis; acetyl-CoA from acetate: step 1/2.</text>
</comment>
<name>A0ABV3B4D3_9ACTN</name>
<feature type="site" description="Transition state stabilizer" evidence="6">
    <location>
        <position position="158"/>
    </location>
</feature>
<feature type="binding site" evidence="6">
    <location>
        <position position="69"/>
    </location>
    <ligand>
        <name>substrate</name>
    </ligand>
</feature>
<dbReference type="Proteomes" id="UP001551189">
    <property type="component" value="Unassembled WGS sequence"/>
</dbReference>
<comment type="caution">
    <text evidence="6">Lacks conserved residue(s) required for the propagation of feature annotation.</text>
</comment>
<dbReference type="EMBL" id="JBEYXT010000117">
    <property type="protein sequence ID" value="MEU6803976.1"/>
    <property type="molecule type" value="Genomic_DNA"/>
</dbReference>